<evidence type="ECO:0000313" key="4">
    <source>
        <dbReference type="EnsemblMetazoa" id="G13399.2:cds"/>
    </source>
</evidence>
<feature type="compositionally biased region" description="Acidic residues" evidence="3">
    <location>
        <begin position="154"/>
        <end position="168"/>
    </location>
</feature>
<dbReference type="Gene3D" id="2.120.10.80">
    <property type="entry name" value="Kelch-type beta propeller"/>
    <property type="match status" value="2"/>
</dbReference>
<dbReference type="Proteomes" id="UP000005408">
    <property type="component" value="Unassembled WGS sequence"/>
</dbReference>
<evidence type="ECO:0000256" key="2">
    <source>
        <dbReference type="ARBA" id="ARBA00022737"/>
    </source>
</evidence>
<keyword evidence="2" id="KW-0677">Repeat</keyword>
<keyword evidence="5" id="KW-1185">Reference proteome</keyword>
<evidence type="ECO:0000256" key="1">
    <source>
        <dbReference type="ARBA" id="ARBA00022441"/>
    </source>
</evidence>
<protein>
    <submittedName>
        <fullName evidence="4">Uncharacterized protein</fullName>
    </submittedName>
</protein>
<dbReference type="AlphaFoldDB" id="A0A8W8IB46"/>
<keyword evidence="1" id="KW-0880">Kelch repeat</keyword>
<dbReference type="SUPFAM" id="SSF117281">
    <property type="entry name" value="Kelch motif"/>
    <property type="match status" value="2"/>
</dbReference>
<dbReference type="PANTHER" id="PTHR46093">
    <property type="entry name" value="ACYL-COA-BINDING DOMAIN-CONTAINING PROTEIN 5"/>
    <property type="match status" value="1"/>
</dbReference>
<evidence type="ECO:0000256" key="3">
    <source>
        <dbReference type="SAM" id="MobiDB-lite"/>
    </source>
</evidence>
<evidence type="ECO:0000313" key="5">
    <source>
        <dbReference type="Proteomes" id="UP000005408"/>
    </source>
</evidence>
<dbReference type="PANTHER" id="PTHR46093:SF18">
    <property type="entry name" value="FIBRONECTIN TYPE-III DOMAIN-CONTAINING PROTEIN"/>
    <property type="match status" value="1"/>
</dbReference>
<dbReference type="Pfam" id="PF24681">
    <property type="entry name" value="Kelch_KLHDC2_KLHL20_DRC7"/>
    <property type="match status" value="2"/>
</dbReference>
<name>A0A8W8IB46_MAGGI</name>
<proteinExistence type="predicted"/>
<accession>A0A8W8IB46</accession>
<dbReference type="OMA" id="GWFNDLF"/>
<dbReference type="InterPro" id="IPR015915">
    <property type="entry name" value="Kelch-typ_b-propeller"/>
</dbReference>
<dbReference type="EnsemblMetazoa" id="G13399.2">
    <property type="protein sequence ID" value="G13399.2:cds"/>
    <property type="gene ID" value="G13399"/>
</dbReference>
<sequence>MELTWEKLESDSCLSPREGQCSCVSGNSMFLFGGVLHTEDLIETNDLIRFSFDKKKWEKVAVRGDPPAPRTGSSLVVVGDSLYLFGGLSHSTGWLDDLYKFDTIAYVDLYIETNTWSVIKGDGSVPSPRDKLQGVALGPLIYYFGGFGPKSTGLDDDSDEEWEDEDNADLPSDQDGVELGWFNDLYVFDTVSQKWSQPVQMNLGVPTARAAHVMCAVNKQLVIFGGKDIEARKNDIHIFNTETRKWNLDLAMKVQGQKPEPRSFHSAVSIGNKLVVIGGRGTLHQHFADVHVFDCESFTWSNMKQGGTVPEGRSQHSLGVIGNSVVMFGGTADFCRETNACNKFFTDTYIFSTDEISKTQSQS</sequence>
<organism evidence="4 5">
    <name type="scientific">Magallana gigas</name>
    <name type="common">Pacific oyster</name>
    <name type="synonym">Crassostrea gigas</name>
    <dbReference type="NCBI Taxonomy" id="29159"/>
    <lineage>
        <taxon>Eukaryota</taxon>
        <taxon>Metazoa</taxon>
        <taxon>Spiralia</taxon>
        <taxon>Lophotrochozoa</taxon>
        <taxon>Mollusca</taxon>
        <taxon>Bivalvia</taxon>
        <taxon>Autobranchia</taxon>
        <taxon>Pteriomorphia</taxon>
        <taxon>Ostreida</taxon>
        <taxon>Ostreoidea</taxon>
        <taxon>Ostreidae</taxon>
        <taxon>Magallana</taxon>
    </lineage>
</organism>
<feature type="region of interest" description="Disordered" evidence="3">
    <location>
        <begin position="153"/>
        <end position="174"/>
    </location>
</feature>
<reference evidence="4" key="1">
    <citation type="submission" date="2022-08" db="UniProtKB">
        <authorList>
            <consortium name="EnsemblMetazoa"/>
        </authorList>
    </citation>
    <scope>IDENTIFICATION</scope>
    <source>
        <strain evidence="4">05x7-T-G4-1.051#20</strain>
    </source>
</reference>
<dbReference type="OrthoDB" id="10251809at2759"/>